<keyword evidence="5 8" id="KW-0418">Kinase</keyword>
<dbReference type="Gene3D" id="1.10.510.10">
    <property type="entry name" value="Transferase(Phosphotransferase) domain 1"/>
    <property type="match status" value="1"/>
</dbReference>
<dbReference type="PROSITE" id="PS50011">
    <property type="entry name" value="PROTEIN_KINASE_DOM"/>
    <property type="match status" value="1"/>
</dbReference>
<dbReference type="SMART" id="SM00220">
    <property type="entry name" value="S_TKc"/>
    <property type="match status" value="1"/>
</dbReference>
<dbReference type="Pfam" id="PF00069">
    <property type="entry name" value="Pkinase"/>
    <property type="match status" value="1"/>
</dbReference>
<evidence type="ECO:0000256" key="6">
    <source>
        <dbReference type="ARBA" id="ARBA00022840"/>
    </source>
</evidence>
<reference evidence="8" key="1">
    <citation type="submission" date="2020-05" db="EMBL/GenBank/DDBJ databases">
        <title>Mycena genomes resolve the evolution of fungal bioluminescence.</title>
        <authorList>
            <person name="Tsai I.J."/>
        </authorList>
    </citation>
    <scope>NUCLEOTIDE SEQUENCE</scope>
    <source>
        <strain evidence="8">CCC161011</strain>
    </source>
</reference>
<dbReference type="InterPro" id="IPR008271">
    <property type="entry name" value="Ser/Thr_kinase_AS"/>
</dbReference>
<dbReference type="GO" id="GO:0004674">
    <property type="term" value="F:protein serine/threonine kinase activity"/>
    <property type="evidence" value="ECO:0007669"/>
    <property type="project" value="UniProtKB-KW"/>
</dbReference>
<keyword evidence="3" id="KW-0808">Transferase</keyword>
<sequence>MVENSLDRKTRIQLELHKGQLRLKTLDYHPNILVNDVKDMQDYSTLLDYIIVHGRLRERVARKIAQQIATGLLFCHRNRIVHRDIKVENILISCTGDVKIANFGLCAVFDRLGHLYTFCGTSYFPAPEMLSGKPYVGPEVDVWNFGIVLYILVCGKVPFNDERLDLLHEKVRRGTVQYPSHLSTECRCLLSRMLTTDPTSRVSLSDVLSHPWLVHTDSGALESSTVGVSLNIGGRIATVIARWLS</sequence>
<dbReference type="InterPro" id="IPR011009">
    <property type="entry name" value="Kinase-like_dom_sf"/>
</dbReference>
<dbReference type="FunFam" id="1.10.510.10:FF:000571">
    <property type="entry name" value="Maternal embryonic leucine zipper kinase"/>
    <property type="match status" value="1"/>
</dbReference>
<evidence type="ECO:0000313" key="9">
    <source>
        <dbReference type="Proteomes" id="UP000620124"/>
    </source>
</evidence>
<keyword evidence="6" id="KW-0067">ATP-binding</keyword>
<evidence type="ECO:0000256" key="4">
    <source>
        <dbReference type="ARBA" id="ARBA00022741"/>
    </source>
</evidence>
<dbReference type="OrthoDB" id="193931at2759"/>
<gene>
    <name evidence="8" type="ORF">MVEN_01053300</name>
</gene>
<name>A0A8H6Y766_9AGAR</name>
<organism evidence="8 9">
    <name type="scientific">Mycena venus</name>
    <dbReference type="NCBI Taxonomy" id="2733690"/>
    <lineage>
        <taxon>Eukaryota</taxon>
        <taxon>Fungi</taxon>
        <taxon>Dikarya</taxon>
        <taxon>Basidiomycota</taxon>
        <taxon>Agaricomycotina</taxon>
        <taxon>Agaricomycetes</taxon>
        <taxon>Agaricomycetidae</taxon>
        <taxon>Agaricales</taxon>
        <taxon>Marasmiineae</taxon>
        <taxon>Mycenaceae</taxon>
        <taxon>Mycena</taxon>
    </lineage>
</organism>
<protein>
    <submittedName>
        <fullName evidence="8">Non-specific serine/threonine protein kinase</fullName>
    </submittedName>
</protein>
<dbReference type="InterPro" id="IPR000719">
    <property type="entry name" value="Prot_kinase_dom"/>
</dbReference>
<keyword evidence="9" id="KW-1185">Reference proteome</keyword>
<evidence type="ECO:0000259" key="7">
    <source>
        <dbReference type="PROSITE" id="PS50011"/>
    </source>
</evidence>
<comment type="similarity">
    <text evidence="1">Belongs to the protein kinase superfamily. CAMK Ser/Thr protein kinase family. NIM1 subfamily.</text>
</comment>
<dbReference type="GO" id="GO:0000226">
    <property type="term" value="P:microtubule cytoskeleton organization"/>
    <property type="evidence" value="ECO:0007669"/>
    <property type="project" value="TreeGrafter"/>
</dbReference>
<evidence type="ECO:0000313" key="8">
    <source>
        <dbReference type="EMBL" id="KAF7353684.1"/>
    </source>
</evidence>
<evidence type="ECO:0000256" key="1">
    <source>
        <dbReference type="ARBA" id="ARBA00010791"/>
    </source>
</evidence>
<keyword evidence="2 8" id="KW-0723">Serine/threonine-protein kinase</keyword>
<comment type="caution">
    <text evidence="8">The sequence shown here is derived from an EMBL/GenBank/DDBJ whole genome shotgun (WGS) entry which is preliminary data.</text>
</comment>
<feature type="domain" description="Protein kinase" evidence="7">
    <location>
        <begin position="1"/>
        <end position="213"/>
    </location>
</feature>
<evidence type="ECO:0000256" key="5">
    <source>
        <dbReference type="ARBA" id="ARBA00022777"/>
    </source>
</evidence>
<evidence type="ECO:0000256" key="3">
    <source>
        <dbReference type="ARBA" id="ARBA00022679"/>
    </source>
</evidence>
<dbReference type="PANTHER" id="PTHR24346:SF82">
    <property type="entry name" value="KP78A-RELATED"/>
    <property type="match status" value="1"/>
</dbReference>
<accession>A0A8H6Y766</accession>
<dbReference type="PANTHER" id="PTHR24346">
    <property type="entry name" value="MAP/MICROTUBULE AFFINITY-REGULATING KINASE"/>
    <property type="match status" value="1"/>
</dbReference>
<keyword evidence="4" id="KW-0547">Nucleotide-binding</keyword>
<dbReference type="GO" id="GO:0005524">
    <property type="term" value="F:ATP binding"/>
    <property type="evidence" value="ECO:0007669"/>
    <property type="project" value="UniProtKB-KW"/>
</dbReference>
<dbReference type="AlphaFoldDB" id="A0A8H6Y766"/>
<dbReference type="EMBL" id="JACAZI010000008">
    <property type="protein sequence ID" value="KAF7353684.1"/>
    <property type="molecule type" value="Genomic_DNA"/>
</dbReference>
<proteinExistence type="inferred from homology"/>
<dbReference type="GO" id="GO:0035556">
    <property type="term" value="P:intracellular signal transduction"/>
    <property type="evidence" value="ECO:0007669"/>
    <property type="project" value="TreeGrafter"/>
</dbReference>
<dbReference type="PROSITE" id="PS00108">
    <property type="entry name" value="PROTEIN_KINASE_ST"/>
    <property type="match status" value="1"/>
</dbReference>
<evidence type="ECO:0000256" key="2">
    <source>
        <dbReference type="ARBA" id="ARBA00022527"/>
    </source>
</evidence>
<dbReference type="GO" id="GO:0005737">
    <property type="term" value="C:cytoplasm"/>
    <property type="evidence" value="ECO:0007669"/>
    <property type="project" value="TreeGrafter"/>
</dbReference>
<dbReference type="Proteomes" id="UP000620124">
    <property type="component" value="Unassembled WGS sequence"/>
</dbReference>
<dbReference type="SUPFAM" id="SSF56112">
    <property type="entry name" value="Protein kinase-like (PK-like)"/>
    <property type="match status" value="1"/>
</dbReference>